<dbReference type="PANTHER" id="PTHR35658">
    <property type="entry name" value="RCG58666, ISOFORM CRA_A"/>
    <property type="match status" value="1"/>
</dbReference>
<evidence type="ECO:0000313" key="2">
    <source>
        <dbReference type="EMBL" id="KAJ8255568.1"/>
    </source>
</evidence>
<evidence type="ECO:0000256" key="1">
    <source>
        <dbReference type="SAM" id="SignalP"/>
    </source>
</evidence>
<accession>A0A9Q1D1N3</accession>
<dbReference type="EMBL" id="JAFJMO010000015">
    <property type="protein sequence ID" value="KAJ8255568.1"/>
    <property type="molecule type" value="Genomic_DNA"/>
</dbReference>
<proteinExistence type="predicted"/>
<dbReference type="Proteomes" id="UP001152803">
    <property type="component" value="Unassembled WGS sequence"/>
</dbReference>
<comment type="caution">
    <text evidence="2">The sequence shown here is derived from an EMBL/GenBank/DDBJ whole genome shotgun (WGS) entry which is preliminary data.</text>
</comment>
<evidence type="ECO:0000313" key="3">
    <source>
        <dbReference type="Proteomes" id="UP001152803"/>
    </source>
</evidence>
<dbReference type="Pfam" id="PF15137">
    <property type="entry name" value="ECPIP"/>
    <property type="match status" value="1"/>
</dbReference>
<protein>
    <submittedName>
        <fullName evidence="2">Uncharacterized protein</fullName>
    </submittedName>
</protein>
<gene>
    <name evidence="2" type="ORF">COCON_G00194320</name>
</gene>
<reference evidence="2" key="1">
    <citation type="journal article" date="2023" name="Science">
        <title>Genome structures resolve the early diversification of teleost fishes.</title>
        <authorList>
            <person name="Parey E."/>
            <person name="Louis A."/>
            <person name="Montfort J."/>
            <person name="Bouchez O."/>
            <person name="Roques C."/>
            <person name="Iampietro C."/>
            <person name="Lluch J."/>
            <person name="Castinel A."/>
            <person name="Donnadieu C."/>
            <person name="Desvignes T."/>
            <person name="Floi Bucao C."/>
            <person name="Jouanno E."/>
            <person name="Wen M."/>
            <person name="Mejri S."/>
            <person name="Dirks R."/>
            <person name="Jansen H."/>
            <person name="Henkel C."/>
            <person name="Chen W.J."/>
            <person name="Zahm M."/>
            <person name="Cabau C."/>
            <person name="Klopp C."/>
            <person name="Thompson A.W."/>
            <person name="Robinson-Rechavi M."/>
            <person name="Braasch I."/>
            <person name="Lecointre G."/>
            <person name="Bobe J."/>
            <person name="Postlethwait J.H."/>
            <person name="Berthelot C."/>
            <person name="Roest Crollius H."/>
            <person name="Guiguen Y."/>
        </authorList>
    </citation>
    <scope>NUCLEOTIDE SEQUENCE</scope>
    <source>
        <strain evidence="2">Concon-B</strain>
    </source>
</reference>
<name>A0A9Q1D1N3_CONCO</name>
<dbReference type="InterPro" id="IPR029250">
    <property type="entry name" value="ECPIP"/>
</dbReference>
<dbReference type="AlphaFoldDB" id="A0A9Q1D1N3"/>
<feature type="chain" id="PRO_5040307903" evidence="1">
    <location>
        <begin position="23"/>
        <end position="235"/>
    </location>
</feature>
<dbReference type="OrthoDB" id="8434774at2759"/>
<keyword evidence="1" id="KW-0732">Signal</keyword>
<sequence length="235" mass="24827">MCGSGGLTWLLLCALCVLHSWAQQGAPSSAGGGPPNSTLLFNSASHGAHNLRNCSCNTEVMACNDALANLVCSCRTVARSALPPAGLAVRGRLTVWVRDPWVLRELLNGSTVQDLQLAACDPAPLPAQPLALFGLRRLHLLSASQGVTHPEQSLNITVGPDRGRGVRPSSSSSPFLVSFLDVALLNGLSPLKAYSVSSPPSSILAQHFPHLPLAQPFPTQQPPEPLQDCLLTFIY</sequence>
<organism evidence="2 3">
    <name type="scientific">Conger conger</name>
    <name type="common">Conger eel</name>
    <name type="synonym">Muraena conger</name>
    <dbReference type="NCBI Taxonomy" id="82655"/>
    <lineage>
        <taxon>Eukaryota</taxon>
        <taxon>Metazoa</taxon>
        <taxon>Chordata</taxon>
        <taxon>Craniata</taxon>
        <taxon>Vertebrata</taxon>
        <taxon>Euteleostomi</taxon>
        <taxon>Actinopterygii</taxon>
        <taxon>Neopterygii</taxon>
        <taxon>Teleostei</taxon>
        <taxon>Anguilliformes</taxon>
        <taxon>Congridae</taxon>
        <taxon>Conger</taxon>
    </lineage>
</organism>
<keyword evidence="3" id="KW-1185">Reference proteome</keyword>
<feature type="signal peptide" evidence="1">
    <location>
        <begin position="1"/>
        <end position="22"/>
    </location>
</feature>
<dbReference type="PANTHER" id="PTHR35658:SF1">
    <property type="entry name" value="CHROMOSOME 21 OPEN READING FRAME 62"/>
    <property type="match status" value="1"/>
</dbReference>